<name>A0AAD7PEE2_QUISA</name>
<dbReference type="InterPro" id="IPR036987">
    <property type="entry name" value="SRA-YDG_sf"/>
</dbReference>
<dbReference type="PROSITE" id="PS51015">
    <property type="entry name" value="YDG"/>
    <property type="match status" value="1"/>
</dbReference>
<evidence type="ECO:0000256" key="4">
    <source>
        <dbReference type="ARBA" id="ARBA00022679"/>
    </source>
</evidence>
<organism evidence="15 16">
    <name type="scientific">Quillaja saponaria</name>
    <name type="common">Soap bark tree</name>
    <dbReference type="NCBI Taxonomy" id="32244"/>
    <lineage>
        <taxon>Eukaryota</taxon>
        <taxon>Viridiplantae</taxon>
        <taxon>Streptophyta</taxon>
        <taxon>Embryophyta</taxon>
        <taxon>Tracheophyta</taxon>
        <taxon>Spermatophyta</taxon>
        <taxon>Magnoliopsida</taxon>
        <taxon>eudicotyledons</taxon>
        <taxon>Gunneridae</taxon>
        <taxon>Pentapetalae</taxon>
        <taxon>rosids</taxon>
        <taxon>fabids</taxon>
        <taxon>Fabales</taxon>
        <taxon>Quillajaceae</taxon>
        <taxon>Quillaja</taxon>
    </lineage>
</organism>
<evidence type="ECO:0000256" key="10">
    <source>
        <dbReference type="SAM" id="MobiDB-lite"/>
    </source>
</evidence>
<evidence type="ECO:0000256" key="5">
    <source>
        <dbReference type="ARBA" id="ARBA00022691"/>
    </source>
</evidence>
<dbReference type="InterPro" id="IPR007728">
    <property type="entry name" value="Pre-SET_dom"/>
</dbReference>
<evidence type="ECO:0000256" key="9">
    <source>
        <dbReference type="PROSITE-ProRule" id="PRU00358"/>
    </source>
</evidence>
<accession>A0AAD7PEE2</accession>
<dbReference type="Pfam" id="PF00856">
    <property type="entry name" value="SET"/>
    <property type="match status" value="1"/>
</dbReference>
<sequence length="1049" mass="115438">MPSRKVTSVNGTHSEGKSGKPHMANDGCPFYSGSPHCKPRKVSAIREFPAGCGRFAPRIDLTPNVGSGCLDSEEGSSCGDKSGDDLGADRIRSSKLEAKSETSEVLGSSVPDVLSGRTNNLKLNIEILAVSSAQVDGHPSIHLEDLNDAGSARCVEVAEQECSDMSKELHQVRISSSDTVLHNGPKFRSPPDVTLVGSCNGLEKALAERYPPRRRVSAIRDFPPLCGRNASPVSKDECLKVVSHLNGNSLTQQISAEVDNPSREVTEADAKQKEKYTEDGGACEGLLGGNVSKLTMVGETIRINSEGNATEELKKLDEFGPSSGMKVAQDGTREIYNNLPNEGSQCHSENMSIIVFERDLCDAVDLDKISRMESMVHLEEIRGRRKLSDVSSCQRCSQEDFGRLEFKSDRMVVLGLMAESGCPGRQGKASKELNMAGGTNQSKQKKAKCFAQLEKSKSAIKAKDMANHSRMKSVNQNELITGTTASQGTSQLVIWGKEDFRESDGKILDFYVAPRSSSFNVNLPPYGHGGVSGQGHDTDSNVTRNKVRETLRLFQVVCRKLLQEEEAKLKERGRRRIDLDAAKILRDKDKYINTGKHIIGSVPGVEVGDEFHYRVELNIIGLHRASQGGIDYMKHGGKILATSVVASGGYADDLDNSDALTYTGQGGNLFVSDKRPEDQKLVRGNLALKNSSEAKNLVRVIRGSESKDGKSKTYVYDGLYIVNNYWEELGPHGKMVFKFLLHRVPGQPELAWKEVKKSKKSKIREGLCVEDISNGKELFPICAVNTIDDEKPPSFNYITGMIYPDWCNPIPPRGCNCTDGCSDSEKCSCAVKNGGEIPFNHNGAIVEAKRLVYECGPCCKCPSTCHNRVSQQGIKFQLELFKTRTRGWGVRSLNSIPSGSFICEYMGELLEEREADERTRNDEYLFDIGNNYSDNTLWDGLSTLMPDVDSSSCEGLADGGFTIDAAQYGNVGRFINHSCSPNLYAQNVVYDHDDKRIPHIMLFAAENIPPLQELTYHYNYMIDQVYDSDGNIKKKSCYCGSLECTGRMY</sequence>
<evidence type="ECO:0000256" key="1">
    <source>
        <dbReference type="ARBA" id="ARBA00004584"/>
    </source>
</evidence>
<keyword evidence="3" id="KW-0489">Methyltransferase</keyword>
<dbReference type="PROSITE" id="PS50280">
    <property type="entry name" value="SET"/>
    <property type="match status" value="1"/>
</dbReference>
<dbReference type="Pfam" id="PF05033">
    <property type="entry name" value="Pre-SET"/>
    <property type="match status" value="1"/>
</dbReference>
<dbReference type="GO" id="GO:0005634">
    <property type="term" value="C:nucleus"/>
    <property type="evidence" value="ECO:0007669"/>
    <property type="project" value="UniProtKB-SubCell"/>
</dbReference>
<dbReference type="InterPro" id="IPR003616">
    <property type="entry name" value="Post-SET_dom"/>
</dbReference>
<dbReference type="InterPro" id="IPR003105">
    <property type="entry name" value="SRA_YDG"/>
</dbReference>
<keyword evidence="2" id="KW-0158">Chromosome</keyword>
<evidence type="ECO:0000259" key="14">
    <source>
        <dbReference type="PROSITE" id="PS51015"/>
    </source>
</evidence>
<keyword evidence="5" id="KW-0949">S-adenosyl-L-methionine</keyword>
<dbReference type="Proteomes" id="UP001163823">
    <property type="component" value="Chromosome 10"/>
</dbReference>
<evidence type="ECO:0000256" key="2">
    <source>
        <dbReference type="ARBA" id="ARBA00022454"/>
    </source>
</evidence>
<dbReference type="InterPro" id="IPR025794">
    <property type="entry name" value="H3-K9-MeTrfase_plant"/>
</dbReference>
<dbReference type="PANTHER" id="PTHR45660:SF46">
    <property type="entry name" value="HISTONE-LYSINE N-METHYLTRANSFERASE, H3 LYSINE-9 SPECIFIC SUVH6"/>
    <property type="match status" value="1"/>
</dbReference>
<dbReference type="InterPro" id="IPR046341">
    <property type="entry name" value="SET_dom_sf"/>
</dbReference>
<evidence type="ECO:0000256" key="6">
    <source>
        <dbReference type="ARBA" id="ARBA00022853"/>
    </source>
</evidence>
<dbReference type="SUPFAM" id="SSF88697">
    <property type="entry name" value="PUA domain-like"/>
    <property type="match status" value="1"/>
</dbReference>
<protein>
    <submittedName>
        <fullName evidence="15">Histone-lysine N-methyltransferase, H3 lysine-9 specific protein</fullName>
    </submittedName>
</protein>
<comment type="caution">
    <text evidence="15">The sequence shown here is derived from an EMBL/GenBank/DDBJ whole genome shotgun (WGS) entry which is preliminary data.</text>
</comment>
<dbReference type="AlphaFoldDB" id="A0AAD7PEE2"/>
<keyword evidence="16" id="KW-1185">Reference proteome</keyword>
<reference evidence="15" key="1">
    <citation type="journal article" date="2023" name="Science">
        <title>Elucidation of the pathway for biosynthesis of saponin adjuvants from the soapbark tree.</title>
        <authorList>
            <person name="Reed J."/>
            <person name="Orme A."/>
            <person name="El-Demerdash A."/>
            <person name="Owen C."/>
            <person name="Martin L.B.B."/>
            <person name="Misra R.C."/>
            <person name="Kikuchi S."/>
            <person name="Rejzek M."/>
            <person name="Martin A.C."/>
            <person name="Harkess A."/>
            <person name="Leebens-Mack J."/>
            <person name="Louveau T."/>
            <person name="Stephenson M.J."/>
            <person name="Osbourn A."/>
        </authorList>
    </citation>
    <scope>NUCLEOTIDE SEQUENCE</scope>
    <source>
        <strain evidence="15">S10</strain>
    </source>
</reference>
<evidence type="ECO:0000259" key="12">
    <source>
        <dbReference type="PROSITE" id="PS50867"/>
    </source>
</evidence>
<comment type="subcellular location">
    <subcellularLocation>
        <location evidence="1">Chromosome</location>
        <location evidence="1">Centromere</location>
    </subcellularLocation>
    <subcellularLocation>
        <location evidence="9">Nucleus</location>
    </subcellularLocation>
</comment>
<dbReference type="Gene3D" id="2.170.270.10">
    <property type="entry name" value="SET domain"/>
    <property type="match status" value="1"/>
</dbReference>
<evidence type="ECO:0000313" key="15">
    <source>
        <dbReference type="EMBL" id="KAJ7952586.1"/>
    </source>
</evidence>
<feature type="domain" description="Pre-SET" evidence="12">
    <location>
        <begin position="813"/>
        <end position="873"/>
    </location>
</feature>
<keyword evidence="6" id="KW-0156">Chromatin regulator</keyword>
<evidence type="ECO:0000259" key="13">
    <source>
        <dbReference type="PROSITE" id="PS50868"/>
    </source>
</evidence>
<evidence type="ECO:0000256" key="7">
    <source>
        <dbReference type="ARBA" id="ARBA00023242"/>
    </source>
</evidence>
<dbReference type="InterPro" id="IPR001214">
    <property type="entry name" value="SET_dom"/>
</dbReference>
<dbReference type="GO" id="GO:0008270">
    <property type="term" value="F:zinc ion binding"/>
    <property type="evidence" value="ECO:0007669"/>
    <property type="project" value="InterPro"/>
</dbReference>
<evidence type="ECO:0000256" key="8">
    <source>
        <dbReference type="ARBA" id="ARBA00023328"/>
    </source>
</evidence>
<feature type="compositionally biased region" description="Polar residues" evidence="10">
    <location>
        <begin position="1"/>
        <end position="13"/>
    </location>
</feature>
<proteinExistence type="predicted"/>
<dbReference type="PROSITE" id="PS51575">
    <property type="entry name" value="SAM_MT43_SUVAR39_2"/>
    <property type="match status" value="1"/>
</dbReference>
<dbReference type="GO" id="GO:0042054">
    <property type="term" value="F:histone methyltransferase activity"/>
    <property type="evidence" value="ECO:0007669"/>
    <property type="project" value="InterPro"/>
</dbReference>
<dbReference type="GO" id="GO:0003690">
    <property type="term" value="F:double-stranded DNA binding"/>
    <property type="evidence" value="ECO:0007669"/>
    <property type="project" value="TreeGrafter"/>
</dbReference>
<dbReference type="PROSITE" id="PS50867">
    <property type="entry name" value="PRE_SET"/>
    <property type="match status" value="1"/>
</dbReference>
<feature type="region of interest" description="Disordered" evidence="10">
    <location>
        <begin position="1"/>
        <end position="27"/>
    </location>
</feature>
<gene>
    <name evidence="15" type="ORF">O6P43_024410</name>
</gene>
<dbReference type="PROSITE" id="PS50868">
    <property type="entry name" value="POST_SET"/>
    <property type="match status" value="1"/>
</dbReference>
<evidence type="ECO:0000256" key="3">
    <source>
        <dbReference type="ARBA" id="ARBA00022603"/>
    </source>
</evidence>
<dbReference type="SMART" id="SM00468">
    <property type="entry name" value="PreSET"/>
    <property type="match status" value="1"/>
</dbReference>
<keyword evidence="8" id="KW-0137">Centromere</keyword>
<dbReference type="Pfam" id="PF02182">
    <property type="entry name" value="SAD_SRA"/>
    <property type="match status" value="1"/>
</dbReference>
<dbReference type="SMART" id="SM00317">
    <property type="entry name" value="SET"/>
    <property type="match status" value="1"/>
</dbReference>
<dbReference type="SMART" id="SM00466">
    <property type="entry name" value="SRA"/>
    <property type="match status" value="1"/>
</dbReference>
<feature type="domain" description="SET" evidence="11">
    <location>
        <begin position="876"/>
        <end position="1019"/>
    </location>
</feature>
<feature type="domain" description="Post-SET" evidence="13">
    <location>
        <begin position="1033"/>
        <end position="1049"/>
    </location>
</feature>
<dbReference type="GO" id="GO:0000775">
    <property type="term" value="C:chromosome, centromeric region"/>
    <property type="evidence" value="ECO:0007669"/>
    <property type="project" value="UniProtKB-SubCell"/>
</dbReference>
<evidence type="ECO:0000259" key="11">
    <source>
        <dbReference type="PROSITE" id="PS50280"/>
    </source>
</evidence>
<dbReference type="PANTHER" id="PTHR45660">
    <property type="entry name" value="HISTONE-LYSINE N-METHYLTRANSFERASE SETMAR"/>
    <property type="match status" value="1"/>
</dbReference>
<dbReference type="InterPro" id="IPR051357">
    <property type="entry name" value="H3K9_HMTase_SUVAR3-9"/>
</dbReference>
<dbReference type="EMBL" id="JARAOO010000010">
    <property type="protein sequence ID" value="KAJ7952586.1"/>
    <property type="molecule type" value="Genomic_DNA"/>
</dbReference>
<dbReference type="SUPFAM" id="SSF82199">
    <property type="entry name" value="SET domain"/>
    <property type="match status" value="1"/>
</dbReference>
<dbReference type="InterPro" id="IPR015947">
    <property type="entry name" value="PUA-like_sf"/>
</dbReference>
<keyword evidence="7 9" id="KW-0539">Nucleus</keyword>
<feature type="domain" description="YDG" evidence="14">
    <location>
        <begin position="600"/>
        <end position="743"/>
    </location>
</feature>
<dbReference type="GO" id="GO:0032259">
    <property type="term" value="P:methylation"/>
    <property type="evidence" value="ECO:0007669"/>
    <property type="project" value="UniProtKB-KW"/>
</dbReference>
<evidence type="ECO:0000313" key="16">
    <source>
        <dbReference type="Proteomes" id="UP001163823"/>
    </source>
</evidence>
<dbReference type="KEGG" id="qsa:O6P43_024410"/>
<keyword evidence="4" id="KW-0808">Transferase</keyword>
<dbReference type="Gene3D" id="2.30.280.10">
    <property type="entry name" value="SRA-YDG"/>
    <property type="match status" value="1"/>
</dbReference>